<dbReference type="Proteomes" id="UP000288716">
    <property type="component" value="Unassembled WGS sequence"/>
</dbReference>
<dbReference type="PRINTS" id="PR00069">
    <property type="entry name" value="ALDKETRDTASE"/>
</dbReference>
<dbReference type="PANTHER" id="PTHR43827:SF14">
    <property type="entry name" value="NADP-DEPENDENT OXIDOREDUCTASE DOMAIN-CONTAINING PROTEIN"/>
    <property type="match status" value="1"/>
</dbReference>
<dbReference type="InterPro" id="IPR023210">
    <property type="entry name" value="NADP_OxRdtase_dom"/>
</dbReference>
<dbReference type="STRING" id="299467.A0A443S0M9"/>
<dbReference type="Gene3D" id="3.20.20.100">
    <property type="entry name" value="NADP-dependent oxidoreductase domain"/>
    <property type="match status" value="1"/>
</dbReference>
<protein>
    <submittedName>
        <fullName evidence="2">Aldo-keto reductase-like protein</fullName>
    </submittedName>
</protein>
<dbReference type="PROSITE" id="PS00063">
    <property type="entry name" value="ALDOKETO_REDUCTASE_3"/>
    <property type="match status" value="1"/>
</dbReference>
<keyword evidence="3" id="KW-1185">Reference proteome</keyword>
<proteinExistence type="predicted"/>
<organism evidence="2 3">
    <name type="scientific">Leptotrombidium deliense</name>
    <dbReference type="NCBI Taxonomy" id="299467"/>
    <lineage>
        <taxon>Eukaryota</taxon>
        <taxon>Metazoa</taxon>
        <taxon>Ecdysozoa</taxon>
        <taxon>Arthropoda</taxon>
        <taxon>Chelicerata</taxon>
        <taxon>Arachnida</taxon>
        <taxon>Acari</taxon>
        <taxon>Acariformes</taxon>
        <taxon>Trombidiformes</taxon>
        <taxon>Prostigmata</taxon>
        <taxon>Anystina</taxon>
        <taxon>Parasitengona</taxon>
        <taxon>Trombiculoidea</taxon>
        <taxon>Trombiculidae</taxon>
        <taxon>Leptotrombidium</taxon>
    </lineage>
</organism>
<dbReference type="OrthoDB" id="6422552at2759"/>
<sequence length="153" mass="17854">FNAEQISRIINNCAIKPVMLQVECHPYFNQSKLIEFCLTKEILVTAFGALGSPQRPWLSQTDTSLLEEPLLGKIGQKYKKTIAQVLIRYQLQRGVVVIPKSINASRIKENFDVFDFNLSFDEMKSIDSLDRNRRLFELAWCKEHKYYPYNISF</sequence>
<name>A0A443S0M9_9ACAR</name>
<evidence type="ECO:0000259" key="1">
    <source>
        <dbReference type="Pfam" id="PF00248"/>
    </source>
</evidence>
<dbReference type="InterPro" id="IPR020471">
    <property type="entry name" value="AKR"/>
</dbReference>
<comment type="caution">
    <text evidence="2">The sequence shown here is derived from an EMBL/GenBank/DDBJ whole genome shotgun (WGS) entry which is preliminary data.</text>
</comment>
<dbReference type="InterPro" id="IPR018170">
    <property type="entry name" value="Aldo/ket_reductase_CS"/>
</dbReference>
<dbReference type="SUPFAM" id="SSF51430">
    <property type="entry name" value="NAD(P)-linked oxidoreductase"/>
    <property type="match status" value="1"/>
</dbReference>
<feature type="domain" description="NADP-dependent oxidoreductase" evidence="1">
    <location>
        <begin position="1"/>
        <end position="130"/>
    </location>
</feature>
<dbReference type="InterPro" id="IPR036812">
    <property type="entry name" value="NAD(P)_OxRdtase_dom_sf"/>
</dbReference>
<dbReference type="Pfam" id="PF00248">
    <property type="entry name" value="Aldo_ket_red"/>
    <property type="match status" value="1"/>
</dbReference>
<dbReference type="GO" id="GO:0016491">
    <property type="term" value="F:oxidoreductase activity"/>
    <property type="evidence" value="ECO:0007669"/>
    <property type="project" value="InterPro"/>
</dbReference>
<gene>
    <name evidence="2" type="ORF">B4U80_01832</name>
</gene>
<evidence type="ECO:0000313" key="2">
    <source>
        <dbReference type="EMBL" id="RWS21079.1"/>
    </source>
</evidence>
<dbReference type="PANTHER" id="PTHR43827">
    <property type="entry name" value="2,5-DIKETO-D-GLUCONIC ACID REDUCTASE"/>
    <property type="match status" value="1"/>
</dbReference>
<evidence type="ECO:0000313" key="3">
    <source>
        <dbReference type="Proteomes" id="UP000288716"/>
    </source>
</evidence>
<feature type="non-terminal residue" evidence="2">
    <location>
        <position position="1"/>
    </location>
</feature>
<dbReference type="AlphaFoldDB" id="A0A443S0M9"/>
<accession>A0A443S0M9</accession>
<dbReference type="EMBL" id="NCKV01013805">
    <property type="protein sequence ID" value="RWS21079.1"/>
    <property type="molecule type" value="Genomic_DNA"/>
</dbReference>
<dbReference type="VEuPathDB" id="VectorBase:LDEU010961"/>
<reference evidence="2 3" key="1">
    <citation type="journal article" date="2018" name="Gigascience">
        <title>Genomes of trombidid mites reveal novel predicted allergens and laterally-transferred genes associated with secondary metabolism.</title>
        <authorList>
            <person name="Dong X."/>
            <person name="Chaisiri K."/>
            <person name="Xia D."/>
            <person name="Armstrong S.D."/>
            <person name="Fang Y."/>
            <person name="Donnelly M.J."/>
            <person name="Kadowaki T."/>
            <person name="McGarry J.W."/>
            <person name="Darby A.C."/>
            <person name="Makepeace B.L."/>
        </authorList>
    </citation>
    <scope>NUCLEOTIDE SEQUENCE [LARGE SCALE GENOMIC DNA]</scope>
    <source>
        <strain evidence="2">UoL-UT</strain>
    </source>
</reference>